<feature type="compositionally biased region" description="Basic and acidic residues" evidence="1">
    <location>
        <begin position="841"/>
        <end position="861"/>
    </location>
</feature>
<feature type="region of interest" description="Disordered" evidence="1">
    <location>
        <begin position="383"/>
        <end position="404"/>
    </location>
</feature>
<keyword evidence="3" id="KW-1185">Reference proteome</keyword>
<proteinExistence type="predicted"/>
<name>A0A8H7E212_9EURO</name>
<feature type="region of interest" description="Disordered" evidence="1">
    <location>
        <begin position="1"/>
        <end position="195"/>
    </location>
</feature>
<feature type="compositionally biased region" description="Low complexity" evidence="1">
    <location>
        <begin position="74"/>
        <end position="86"/>
    </location>
</feature>
<dbReference type="AlphaFoldDB" id="A0A8H7E212"/>
<feature type="compositionally biased region" description="Polar residues" evidence="1">
    <location>
        <begin position="283"/>
        <end position="299"/>
    </location>
</feature>
<feature type="compositionally biased region" description="Polar residues" evidence="1">
    <location>
        <begin position="158"/>
        <end position="172"/>
    </location>
</feature>
<feature type="compositionally biased region" description="Polar residues" evidence="1">
    <location>
        <begin position="782"/>
        <end position="803"/>
    </location>
</feature>
<feature type="compositionally biased region" description="Low complexity" evidence="1">
    <location>
        <begin position="108"/>
        <end position="129"/>
    </location>
</feature>
<feature type="compositionally biased region" description="Polar residues" evidence="1">
    <location>
        <begin position="419"/>
        <end position="428"/>
    </location>
</feature>
<feature type="region of interest" description="Disordered" evidence="1">
    <location>
        <begin position="835"/>
        <end position="865"/>
    </location>
</feature>
<feature type="region of interest" description="Disordered" evidence="1">
    <location>
        <begin position="494"/>
        <end position="527"/>
    </location>
</feature>
<evidence type="ECO:0000313" key="2">
    <source>
        <dbReference type="EMBL" id="KAF7503576.1"/>
    </source>
</evidence>
<feature type="compositionally biased region" description="Polar residues" evidence="1">
    <location>
        <begin position="693"/>
        <end position="715"/>
    </location>
</feature>
<feature type="region of interest" description="Disordered" evidence="1">
    <location>
        <begin position="419"/>
        <end position="477"/>
    </location>
</feature>
<evidence type="ECO:0000256" key="1">
    <source>
        <dbReference type="SAM" id="MobiDB-lite"/>
    </source>
</evidence>
<protein>
    <recommendedName>
        <fullName evidence="4">Cell wall proline rich protein</fullName>
    </recommendedName>
</protein>
<evidence type="ECO:0000313" key="3">
    <source>
        <dbReference type="Proteomes" id="UP000606974"/>
    </source>
</evidence>
<organism evidence="2 3">
    <name type="scientific">Endocarpon pusillum</name>
    <dbReference type="NCBI Taxonomy" id="364733"/>
    <lineage>
        <taxon>Eukaryota</taxon>
        <taxon>Fungi</taxon>
        <taxon>Dikarya</taxon>
        <taxon>Ascomycota</taxon>
        <taxon>Pezizomycotina</taxon>
        <taxon>Eurotiomycetes</taxon>
        <taxon>Chaetothyriomycetidae</taxon>
        <taxon>Verrucariales</taxon>
        <taxon>Verrucariaceae</taxon>
        <taxon>Endocarpon</taxon>
    </lineage>
</organism>
<sequence>MPVHPKPINSRRTSRNPNLAPLPVFTFNPGSMDNTNNEQRSSDTGPEPDTTADEKQPTPAGRPPLPAFSFNPGAATDPDSSSSSPTHPILEEMAHNGSRRSSRPAAPPAFSFSTEITEISETQTTPSPTKSSFASDPPTSARLMGHRRSTSEFIGASEGTQVSSTPTFSVSPRKSALSPPVTGSGPPNFSHQHRRSQAVSISEIDTSELIKANAVAKHRPGATPSTPIDLPSNDHFSRASQSISNLYERTPPTSPRRRASATGTRPRVGFSDTIDVIPRPLSMISSETEGSTSTVRGNHSLTGSITSLGSSAARSTPSPIFDGSSPAQRPRTADAASPNPQMPVLVDQVGKIGLPKRPFSASESTSLFASLGSPVPKKRFWFPSGGSNETSPMTTPRHTPTVEETDPMTALKPFAPVVHTTSAQTRPKTSPERKASIRKRKVRTIAGSIFSRKARSRGAQNRGRRTPTPPLSRPLSNGVADAVFDEDNTVVITNTPSPVQKCPPRPSLTTFLPAQSSLSSYDDDDGDDRVTSPVIDLDAALGPFGSEARLPRTGFAAARNRMHSSIGRAMPDAFGVVHRRAESAPQMPPINRSTFGVHCLGSNPSVAEEVFDEVEEDDFLAEEKMPRAESDPTIGHDAGSINASESSDLDEATGDNTVAPSRPLSGLANWTNISYGVAIVDTENDVTREAARSSDSTLTTPTMPESEIKQPTSSPMALAYPVPQASYASSGEGRSAPGSAISSPDADHINFDNYPRLGRHLGEPGPDAGLRFSTDDVPSLCDSVSTGNAPRSSSGAVTRSSVDQRPPSFSCPSTGVGSKPQQAWKRASLASLNKLIPGSSHGDKSRLCVEESSAREQEEKAKRKGNRLGRLMNFWRSKEKENKPRRLMISQTHTNRPVHRSFYGYGSHDYYGFAGLLWHSSGIFTR</sequence>
<feature type="region of interest" description="Disordered" evidence="1">
    <location>
        <begin position="687"/>
        <end position="820"/>
    </location>
</feature>
<feature type="compositionally biased region" description="Polar residues" evidence="1">
    <location>
        <begin position="28"/>
        <end position="44"/>
    </location>
</feature>
<dbReference type="OrthoDB" id="5406427at2759"/>
<dbReference type="Proteomes" id="UP000606974">
    <property type="component" value="Unassembled WGS sequence"/>
</dbReference>
<reference evidence="2" key="1">
    <citation type="submission" date="2020-02" db="EMBL/GenBank/DDBJ databases">
        <authorList>
            <person name="Palmer J.M."/>
        </authorList>
    </citation>
    <scope>NUCLEOTIDE SEQUENCE</scope>
    <source>
        <strain evidence="2">EPUS1.4</strain>
        <tissue evidence="2">Thallus</tissue>
    </source>
</reference>
<feature type="compositionally biased region" description="Polar residues" evidence="1">
    <location>
        <begin position="385"/>
        <end position="398"/>
    </location>
</feature>
<feature type="compositionally biased region" description="Low complexity" evidence="1">
    <location>
        <begin position="300"/>
        <end position="313"/>
    </location>
</feature>
<dbReference type="EMBL" id="JAACFV010000171">
    <property type="protein sequence ID" value="KAF7503576.1"/>
    <property type="molecule type" value="Genomic_DNA"/>
</dbReference>
<evidence type="ECO:0008006" key="4">
    <source>
        <dbReference type="Google" id="ProtNLM"/>
    </source>
</evidence>
<accession>A0A8H7E212</accession>
<comment type="caution">
    <text evidence="2">The sequence shown here is derived from an EMBL/GenBank/DDBJ whole genome shotgun (WGS) entry which is preliminary data.</text>
</comment>
<gene>
    <name evidence="2" type="ORF">GJ744_003604</name>
</gene>
<feature type="compositionally biased region" description="Polar residues" evidence="1">
    <location>
        <begin position="810"/>
        <end position="820"/>
    </location>
</feature>
<feature type="region of interest" description="Disordered" evidence="1">
    <location>
        <begin position="624"/>
        <end position="665"/>
    </location>
</feature>
<feature type="region of interest" description="Disordered" evidence="1">
    <location>
        <begin position="243"/>
        <end position="343"/>
    </location>
</feature>